<dbReference type="GO" id="GO:0030313">
    <property type="term" value="C:cell envelope"/>
    <property type="evidence" value="ECO:0007669"/>
    <property type="project" value="UniProtKB-SubCell"/>
</dbReference>
<dbReference type="Pfam" id="PF14289">
    <property type="entry name" value="DUF4369"/>
    <property type="match status" value="1"/>
</dbReference>
<dbReference type="AlphaFoldDB" id="A0A5C1HSS6"/>
<name>A0A5C1HSS6_9SPHI</name>
<dbReference type="RefSeq" id="WP_112572486.1">
    <property type="nucleotide sequence ID" value="NZ_CP043450.1"/>
</dbReference>
<feature type="domain" description="Thioredoxin" evidence="5">
    <location>
        <begin position="220"/>
        <end position="363"/>
    </location>
</feature>
<protein>
    <submittedName>
        <fullName evidence="6">AhpC/TSA family protein</fullName>
    </submittedName>
</protein>
<keyword evidence="3" id="KW-1015">Disulfide bond</keyword>
<evidence type="ECO:0000256" key="1">
    <source>
        <dbReference type="ARBA" id="ARBA00004196"/>
    </source>
</evidence>
<dbReference type="InterPro" id="IPR013766">
    <property type="entry name" value="Thioredoxin_domain"/>
</dbReference>
<dbReference type="KEGG" id="mrub:DEO27_000810"/>
<dbReference type="PROSITE" id="PS00194">
    <property type="entry name" value="THIOREDOXIN_1"/>
    <property type="match status" value="1"/>
</dbReference>
<dbReference type="InterPro" id="IPR050553">
    <property type="entry name" value="Thioredoxin_ResA/DsbE_sf"/>
</dbReference>
<accession>A0A5C1HSS6</accession>
<evidence type="ECO:0000313" key="7">
    <source>
        <dbReference type="Proteomes" id="UP000251402"/>
    </source>
</evidence>
<dbReference type="PROSITE" id="PS51257">
    <property type="entry name" value="PROKAR_LIPOPROTEIN"/>
    <property type="match status" value="1"/>
</dbReference>
<dbReference type="InterPro" id="IPR012336">
    <property type="entry name" value="Thioredoxin-like_fold"/>
</dbReference>
<evidence type="ECO:0000256" key="4">
    <source>
        <dbReference type="ARBA" id="ARBA00023284"/>
    </source>
</evidence>
<dbReference type="InterPro" id="IPR025380">
    <property type="entry name" value="DUF4369"/>
</dbReference>
<keyword evidence="4" id="KW-0676">Redox-active center</keyword>
<dbReference type="PANTHER" id="PTHR42852">
    <property type="entry name" value="THIOL:DISULFIDE INTERCHANGE PROTEIN DSBE"/>
    <property type="match status" value="1"/>
</dbReference>
<dbReference type="EMBL" id="CP043450">
    <property type="protein sequence ID" value="QEM08615.1"/>
    <property type="molecule type" value="Genomic_DNA"/>
</dbReference>
<dbReference type="Proteomes" id="UP000251402">
    <property type="component" value="Chromosome"/>
</dbReference>
<proteinExistence type="predicted"/>
<dbReference type="Gene3D" id="3.40.30.10">
    <property type="entry name" value="Glutaredoxin"/>
    <property type="match status" value="1"/>
</dbReference>
<organism evidence="6 7">
    <name type="scientific">Mucilaginibacter rubeus</name>
    <dbReference type="NCBI Taxonomy" id="2027860"/>
    <lineage>
        <taxon>Bacteria</taxon>
        <taxon>Pseudomonadati</taxon>
        <taxon>Bacteroidota</taxon>
        <taxon>Sphingobacteriia</taxon>
        <taxon>Sphingobacteriales</taxon>
        <taxon>Sphingobacteriaceae</taxon>
        <taxon>Mucilaginibacter</taxon>
    </lineage>
</organism>
<comment type="subcellular location">
    <subcellularLocation>
        <location evidence="1">Cell envelope</location>
    </subcellularLocation>
</comment>
<dbReference type="InterPro" id="IPR017937">
    <property type="entry name" value="Thioredoxin_CS"/>
</dbReference>
<evidence type="ECO:0000313" key="6">
    <source>
        <dbReference type="EMBL" id="QEM08615.1"/>
    </source>
</evidence>
<dbReference type="InterPro" id="IPR036249">
    <property type="entry name" value="Thioredoxin-like_sf"/>
</dbReference>
<reference evidence="6" key="1">
    <citation type="submission" date="2019-08" db="EMBL/GenBank/DDBJ databases">
        <title>Comparative genome analysis confer to the adaptation heavy metal polluted environment.</title>
        <authorList>
            <person name="Li Y."/>
        </authorList>
    </citation>
    <scope>NUCLEOTIDE SEQUENCE [LARGE SCALE GENOMIC DNA]</scope>
    <source>
        <strain evidence="6">P1</strain>
    </source>
</reference>
<dbReference type="OrthoDB" id="6399635at2"/>
<dbReference type="GO" id="GO:0017004">
    <property type="term" value="P:cytochrome complex assembly"/>
    <property type="evidence" value="ECO:0007669"/>
    <property type="project" value="UniProtKB-KW"/>
</dbReference>
<dbReference type="PANTHER" id="PTHR42852:SF6">
    <property type="entry name" value="THIOL:DISULFIDE INTERCHANGE PROTEIN DSBE"/>
    <property type="match status" value="1"/>
</dbReference>
<gene>
    <name evidence="6" type="ORF">DEO27_000810</name>
</gene>
<dbReference type="PROSITE" id="PS51352">
    <property type="entry name" value="THIOREDOXIN_2"/>
    <property type="match status" value="1"/>
</dbReference>
<evidence type="ECO:0000256" key="3">
    <source>
        <dbReference type="ARBA" id="ARBA00023157"/>
    </source>
</evidence>
<dbReference type="SUPFAM" id="SSF52833">
    <property type="entry name" value="Thioredoxin-like"/>
    <property type="match status" value="1"/>
</dbReference>
<keyword evidence="2" id="KW-0201">Cytochrome c-type biogenesis</keyword>
<evidence type="ECO:0000256" key="2">
    <source>
        <dbReference type="ARBA" id="ARBA00022748"/>
    </source>
</evidence>
<sequence>MKKPYYIILLMLIGLVSCKQDNTVTIRGNIKGLKSKWVYYKPTFPIGGKSIDSAKVTDGKFEFNFRPDTAFFADIVSLSYKDEKGKREYIAVGNPNEPAKNHSRYVDFVVGTGVTTITADLSKTEGAILNGGSQSESYLKNITLPYIRISKDSVRRAAQTERIKKIISENPDSYWSLSALHNFRFYVEHAQLIELYNSFGDAARTSYYGRKLKQFIDNQPANKSQFANSIFNDVDEKPVNLVDNTKKLNMVIFWASWCGPCRQEIPSLKRIAAQFNKDDVRFVSVSVDEKKENWLTVMKAEDMPWQQLIIPRPIFQKAQVQYNLGFVPQVYLVNNKNIVVKKIDGFDEGNEERVKTFIADYLAKN</sequence>
<evidence type="ECO:0000259" key="5">
    <source>
        <dbReference type="PROSITE" id="PS51352"/>
    </source>
</evidence>
<dbReference type="CDD" id="cd02966">
    <property type="entry name" value="TlpA_like_family"/>
    <property type="match status" value="1"/>
</dbReference>
<keyword evidence="7" id="KW-1185">Reference proteome</keyword>
<dbReference type="Pfam" id="PF13905">
    <property type="entry name" value="Thioredoxin_8"/>
    <property type="match status" value="1"/>
</dbReference>